<dbReference type="Pfam" id="PF07833">
    <property type="entry name" value="Cu_amine_oxidN1"/>
    <property type="match status" value="1"/>
</dbReference>
<dbReference type="SUPFAM" id="SSF55383">
    <property type="entry name" value="Copper amine oxidase, domain N"/>
    <property type="match status" value="1"/>
</dbReference>
<name>A0ABW4ZYT8_9BACL</name>
<proteinExistence type="predicted"/>
<gene>
    <name evidence="2" type="ORF">ACFSOY_11255</name>
</gene>
<accession>A0ABW4ZYT8</accession>
<dbReference type="Proteomes" id="UP001597343">
    <property type="component" value="Unassembled WGS sequence"/>
</dbReference>
<dbReference type="Gene3D" id="3.20.20.370">
    <property type="entry name" value="Glycoside hydrolase/deacetylase"/>
    <property type="match status" value="1"/>
</dbReference>
<dbReference type="PROSITE" id="PS51677">
    <property type="entry name" value="NODB"/>
    <property type="match status" value="1"/>
</dbReference>
<keyword evidence="3" id="KW-1185">Reference proteome</keyword>
<reference evidence="3" key="1">
    <citation type="journal article" date="2019" name="Int. J. Syst. Evol. Microbiol.">
        <title>The Global Catalogue of Microorganisms (GCM) 10K type strain sequencing project: providing services to taxonomists for standard genome sequencing and annotation.</title>
        <authorList>
            <consortium name="The Broad Institute Genomics Platform"/>
            <consortium name="The Broad Institute Genome Sequencing Center for Infectious Disease"/>
            <person name="Wu L."/>
            <person name="Ma J."/>
        </authorList>
    </citation>
    <scope>NUCLEOTIDE SEQUENCE [LARGE SCALE GENOMIC DNA]</scope>
    <source>
        <strain evidence="3">CGMCC 1.13574</strain>
    </source>
</reference>
<dbReference type="SUPFAM" id="SSF88713">
    <property type="entry name" value="Glycoside hydrolase/deacetylase"/>
    <property type="match status" value="1"/>
</dbReference>
<dbReference type="PANTHER" id="PTHR10587:SF125">
    <property type="entry name" value="POLYSACCHARIDE DEACETYLASE YHEN-RELATED"/>
    <property type="match status" value="1"/>
</dbReference>
<dbReference type="PANTHER" id="PTHR10587">
    <property type="entry name" value="GLYCOSYL TRANSFERASE-RELATED"/>
    <property type="match status" value="1"/>
</dbReference>
<evidence type="ECO:0000313" key="3">
    <source>
        <dbReference type="Proteomes" id="UP001597343"/>
    </source>
</evidence>
<dbReference type="InterPro" id="IPR036582">
    <property type="entry name" value="Mao_N_sf"/>
</dbReference>
<dbReference type="EMBL" id="JBHUIO010000005">
    <property type="protein sequence ID" value="MFD2170578.1"/>
    <property type="molecule type" value="Genomic_DNA"/>
</dbReference>
<comment type="caution">
    <text evidence="2">The sequence shown here is derived from an EMBL/GenBank/DDBJ whole genome shotgun (WGS) entry which is preliminary data.</text>
</comment>
<dbReference type="InterPro" id="IPR012854">
    <property type="entry name" value="Cu_amine_oxidase-like_N"/>
</dbReference>
<organism evidence="2 3">
    <name type="scientific">Tumebacillus lipolyticus</name>
    <dbReference type="NCBI Taxonomy" id="1280370"/>
    <lineage>
        <taxon>Bacteria</taxon>
        <taxon>Bacillati</taxon>
        <taxon>Bacillota</taxon>
        <taxon>Bacilli</taxon>
        <taxon>Bacillales</taxon>
        <taxon>Alicyclobacillaceae</taxon>
        <taxon>Tumebacillus</taxon>
    </lineage>
</organism>
<sequence length="371" mass="41669">MLRTIILLTILLGLFALAKGETVSAQTQKEYIAVALNDQLVSFSDAQPELIGGTTYLPLRAFAEAIGATVEYDVKTETVQVVRKDKRLTINIPDRWMTTSTGLSTSLPLYLKKNRLMVPFRTVADLFEYKVSYFPQGPIARARDGAGRLEDAEVYLSNQRKIAAEKAKLPDKIAYLTFDDGPNEHTAQILDTLARYEAQATFFMLARQIESHPREVKRMASAGHGLALHGVTHNAQVIYASAQSVVNEMEQCNAALTRVTGIRTNMARVPYGSKPWMSQSYRDRLVGAGYRMWDWNVDSYDSRSLNVTPDQIVREVVKQTAQLETPVILLHDRKATLAALPRILTHLQASGYDLRPLKGNMPPLNFWNDRR</sequence>
<dbReference type="InterPro" id="IPR011330">
    <property type="entry name" value="Glyco_hydro/deAcase_b/a-brl"/>
</dbReference>
<dbReference type="Gene3D" id="3.30.457.10">
    <property type="entry name" value="Copper amine oxidase-like, N-terminal domain"/>
    <property type="match status" value="1"/>
</dbReference>
<evidence type="ECO:0000313" key="2">
    <source>
        <dbReference type="EMBL" id="MFD2170578.1"/>
    </source>
</evidence>
<evidence type="ECO:0000259" key="1">
    <source>
        <dbReference type="PROSITE" id="PS51677"/>
    </source>
</evidence>
<dbReference type="CDD" id="cd10944">
    <property type="entry name" value="CE4_SmPgdA_like"/>
    <property type="match status" value="1"/>
</dbReference>
<dbReference type="Pfam" id="PF01522">
    <property type="entry name" value="Polysacc_deac_1"/>
    <property type="match status" value="1"/>
</dbReference>
<dbReference type="InterPro" id="IPR050248">
    <property type="entry name" value="Polysacc_deacetylase_ArnD"/>
</dbReference>
<dbReference type="InterPro" id="IPR002509">
    <property type="entry name" value="NODB_dom"/>
</dbReference>
<feature type="domain" description="NodB homology" evidence="1">
    <location>
        <begin position="172"/>
        <end position="355"/>
    </location>
</feature>
<protein>
    <submittedName>
        <fullName evidence="2">Polysaccharide deacetylase family protein</fullName>
    </submittedName>
</protein>
<dbReference type="RefSeq" id="WP_386046829.1">
    <property type="nucleotide sequence ID" value="NZ_JBHUIO010000005.1"/>
</dbReference>